<evidence type="ECO:0000259" key="6">
    <source>
        <dbReference type="Pfam" id="PF08281"/>
    </source>
</evidence>
<evidence type="ECO:0000256" key="2">
    <source>
        <dbReference type="ARBA" id="ARBA00023015"/>
    </source>
</evidence>
<keyword evidence="8" id="KW-1185">Reference proteome</keyword>
<dbReference type="GO" id="GO:0006352">
    <property type="term" value="P:DNA-templated transcription initiation"/>
    <property type="evidence" value="ECO:0007669"/>
    <property type="project" value="InterPro"/>
</dbReference>
<keyword evidence="4" id="KW-0804">Transcription</keyword>
<evidence type="ECO:0000256" key="4">
    <source>
        <dbReference type="ARBA" id="ARBA00023163"/>
    </source>
</evidence>
<dbReference type="InterPro" id="IPR013325">
    <property type="entry name" value="RNA_pol_sigma_r2"/>
</dbReference>
<dbReference type="GO" id="GO:0016987">
    <property type="term" value="F:sigma factor activity"/>
    <property type="evidence" value="ECO:0007669"/>
    <property type="project" value="UniProtKB-KW"/>
</dbReference>
<organism evidence="7 8">
    <name type="scientific">Frigoriglobus tundricola</name>
    <dbReference type="NCBI Taxonomy" id="2774151"/>
    <lineage>
        <taxon>Bacteria</taxon>
        <taxon>Pseudomonadati</taxon>
        <taxon>Planctomycetota</taxon>
        <taxon>Planctomycetia</taxon>
        <taxon>Gemmatales</taxon>
        <taxon>Gemmataceae</taxon>
        <taxon>Frigoriglobus</taxon>
    </lineage>
</organism>
<protein>
    <submittedName>
        <fullName evidence="7">Uncharacterized protein</fullName>
    </submittedName>
</protein>
<dbReference type="Gene3D" id="1.10.1740.10">
    <property type="match status" value="1"/>
</dbReference>
<name>A0A6M5YZ41_9BACT</name>
<evidence type="ECO:0000259" key="5">
    <source>
        <dbReference type="Pfam" id="PF04542"/>
    </source>
</evidence>
<sequence length="205" mass="21816">MSVAAVRRVLCRLGPDHPPTDAELVAAIAPGGADRETAFGELVGRYGPMVLGVCRRVLSDAHAAEDAFQAVFIVLARKAGTIRPPGAVAGWLHGVAVRTARKAKTAAARRRRHEMVALVSADSERTGRVTESPAAQLDRSELRAIIDAELAALPETHRAAVVLCDLHGRTRAEAAAELNRAEGTVASWLARGRRRSRPGCWRAAG</sequence>
<dbReference type="InterPro" id="IPR013324">
    <property type="entry name" value="RNA_pol_sigma_r3/r4-like"/>
</dbReference>
<evidence type="ECO:0000256" key="3">
    <source>
        <dbReference type="ARBA" id="ARBA00023082"/>
    </source>
</evidence>
<evidence type="ECO:0000313" key="8">
    <source>
        <dbReference type="Proteomes" id="UP000503447"/>
    </source>
</evidence>
<dbReference type="InterPro" id="IPR013249">
    <property type="entry name" value="RNA_pol_sigma70_r4_t2"/>
</dbReference>
<dbReference type="Pfam" id="PF08281">
    <property type="entry name" value="Sigma70_r4_2"/>
    <property type="match status" value="1"/>
</dbReference>
<dbReference type="AlphaFoldDB" id="A0A6M5YZ41"/>
<dbReference type="PANTHER" id="PTHR43133:SF51">
    <property type="entry name" value="RNA POLYMERASE SIGMA FACTOR"/>
    <property type="match status" value="1"/>
</dbReference>
<dbReference type="PANTHER" id="PTHR43133">
    <property type="entry name" value="RNA POLYMERASE ECF-TYPE SIGMA FACTO"/>
    <property type="match status" value="1"/>
</dbReference>
<dbReference type="RefSeq" id="WP_171474374.1">
    <property type="nucleotide sequence ID" value="NZ_CP053452.2"/>
</dbReference>
<dbReference type="SUPFAM" id="SSF88946">
    <property type="entry name" value="Sigma2 domain of RNA polymerase sigma factors"/>
    <property type="match status" value="1"/>
</dbReference>
<dbReference type="KEGG" id="ftj:FTUN_7009"/>
<dbReference type="InterPro" id="IPR007627">
    <property type="entry name" value="RNA_pol_sigma70_r2"/>
</dbReference>
<dbReference type="GO" id="GO:0003677">
    <property type="term" value="F:DNA binding"/>
    <property type="evidence" value="ECO:0007669"/>
    <property type="project" value="InterPro"/>
</dbReference>
<dbReference type="EMBL" id="CP053452">
    <property type="protein sequence ID" value="QJW99397.1"/>
    <property type="molecule type" value="Genomic_DNA"/>
</dbReference>
<gene>
    <name evidence="7" type="ORF">FTUN_7009</name>
</gene>
<dbReference type="Pfam" id="PF04542">
    <property type="entry name" value="Sigma70_r2"/>
    <property type="match status" value="1"/>
</dbReference>
<dbReference type="InterPro" id="IPR036388">
    <property type="entry name" value="WH-like_DNA-bd_sf"/>
</dbReference>
<evidence type="ECO:0000256" key="1">
    <source>
        <dbReference type="ARBA" id="ARBA00010641"/>
    </source>
</evidence>
<feature type="domain" description="RNA polymerase sigma-70 region 2" evidence="5">
    <location>
        <begin position="42"/>
        <end position="109"/>
    </location>
</feature>
<keyword evidence="2" id="KW-0805">Transcription regulation</keyword>
<dbReference type="InterPro" id="IPR039425">
    <property type="entry name" value="RNA_pol_sigma-70-like"/>
</dbReference>
<feature type="domain" description="RNA polymerase sigma factor 70 region 4 type 2" evidence="6">
    <location>
        <begin position="145"/>
        <end position="195"/>
    </location>
</feature>
<dbReference type="InterPro" id="IPR014284">
    <property type="entry name" value="RNA_pol_sigma-70_dom"/>
</dbReference>
<dbReference type="Gene3D" id="1.10.10.10">
    <property type="entry name" value="Winged helix-like DNA-binding domain superfamily/Winged helix DNA-binding domain"/>
    <property type="match status" value="1"/>
</dbReference>
<dbReference type="Proteomes" id="UP000503447">
    <property type="component" value="Chromosome"/>
</dbReference>
<evidence type="ECO:0000313" key="7">
    <source>
        <dbReference type="EMBL" id="QJW99397.1"/>
    </source>
</evidence>
<accession>A0A6M5YZ41</accession>
<dbReference type="SUPFAM" id="SSF88659">
    <property type="entry name" value="Sigma3 and sigma4 domains of RNA polymerase sigma factors"/>
    <property type="match status" value="1"/>
</dbReference>
<comment type="similarity">
    <text evidence="1">Belongs to the sigma-70 factor family. ECF subfamily.</text>
</comment>
<keyword evidence="3" id="KW-0731">Sigma factor</keyword>
<dbReference type="NCBIfam" id="TIGR02937">
    <property type="entry name" value="sigma70-ECF"/>
    <property type="match status" value="1"/>
</dbReference>
<proteinExistence type="inferred from homology"/>
<reference evidence="8" key="1">
    <citation type="submission" date="2020-05" db="EMBL/GenBank/DDBJ databases">
        <title>Frigoriglobus tundricola gen. nov., sp. nov., a psychrotolerant cellulolytic planctomycete of the family Gemmataceae with two divergent copies of 16S rRNA gene.</title>
        <authorList>
            <person name="Kulichevskaya I.S."/>
            <person name="Ivanova A.A."/>
            <person name="Naumoff D.G."/>
            <person name="Beletsky A.V."/>
            <person name="Rijpstra W.I.C."/>
            <person name="Sinninghe Damste J.S."/>
            <person name="Mardanov A.V."/>
            <person name="Ravin N.V."/>
            <person name="Dedysh S.N."/>
        </authorList>
    </citation>
    <scope>NUCLEOTIDE SEQUENCE [LARGE SCALE GENOMIC DNA]</scope>
    <source>
        <strain evidence="8">PL17</strain>
    </source>
</reference>